<evidence type="ECO:0000256" key="1">
    <source>
        <dbReference type="SAM" id="MobiDB-lite"/>
    </source>
</evidence>
<dbReference type="OrthoDB" id="5189092at2"/>
<keyword evidence="2" id="KW-0812">Transmembrane</keyword>
<dbReference type="Proteomes" id="UP000017048">
    <property type="component" value="Unassembled WGS sequence"/>
</dbReference>
<evidence type="ECO:0000313" key="4">
    <source>
        <dbReference type="Proteomes" id="UP000017048"/>
    </source>
</evidence>
<organism evidence="3 4">
    <name type="scientific">Nocardia asteroides NBRC 15531</name>
    <dbReference type="NCBI Taxonomy" id="1110697"/>
    <lineage>
        <taxon>Bacteria</taxon>
        <taxon>Bacillati</taxon>
        <taxon>Actinomycetota</taxon>
        <taxon>Actinomycetes</taxon>
        <taxon>Mycobacteriales</taxon>
        <taxon>Nocardiaceae</taxon>
        <taxon>Nocardia</taxon>
    </lineage>
</organism>
<feature type="transmembrane region" description="Helical" evidence="2">
    <location>
        <begin position="20"/>
        <end position="39"/>
    </location>
</feature>
<evidence type="ECO:0000256" key="2">
    <source>
        <dbReference type="SAM" id="Phobius"/>
    </source>
</evidence>
<name>U5EE19_NOCAS</name>
<accession>U5EE19</accession>
<gene>
    <name evidence="3" type="ORF">NCAST_25_00460</name>
</gene>
<keyword evidence="2" id="KW-1133">Transmembrane helix</keyword>
<dbReference type="AlphaFoldDB" id="U5EE19"/>
<sequence>MLEPNGPLPPEIYWRRRALAIGVVIVALAVVILLVTMIARGGDSSGDTAAATSSTSAAATSTSAAGSSSSAAESSSAAPSSSTSAAASATSVAAEPPAQPCTDQSLALKVSVGQPTYRVGDQPAFGTVITNISSAACSRDLGPGPQFLVYTLDGQRRLWASNDCNPDGPPEVKTLKAGEQLSYKGTWFGTTSQPNCEGDRLQVPAGAYMVVAQLGAVRSAAEPFNLAA</sequence>
<dbReference type="STRING" id="1824.SAMN05444423_11237"/>
<dbReference type="eggNOG" id="COG1572">
    <property type="taxonomic scope" value="Bacteria"/>
</dbReference>
<feature type="region of interest" description="Disordered" evidence="1">
    <location>
        <begin position="61"/>
        <end position="82"/>
    </location>
</feature>
<keyword evidence="4" id="KW-1185">Reference proteome</keyword>
<proteinExistence type="predicted"/>
<dbReference type="RefSeq" id="WP_019044682.1">
    <property type="nucleotide sequence ID" value="NZ_BAFO02000025.1"/>
</dbReference>
<dbReference type="EMBL" id="BAFO02000025">
    <property type="protein sequence ID" value="GAD84626.1"/>
    <property type="molecule type" value="Genomic_DNA"/>
</dbReference>
<protein>
    <submittedName>
        <fullName evidence="3">Uncharacterized protein</fullName>
    </submittedName>
</protein>
<comment type="caution">
    <text evidence="3">The sequence shown here is derived from an EMBL/GenBank/DDBJ whole genome shotgun (WGS) entry which is preliminary data.</text>
</comment>
<keyword evidence="2" id="KW-0472">Membrane</keyword>
<reference evidence="3 4" key="1">
    <citation type="journal article" date="2014" name="BMC Genomics">
        <title>Genome based analysis of type-I polyketide synthase and nonribosomal peptide synthetase gene clusters in seven strains of five representative Nocardia species.</title>
        <authorList>
            <person name="Komaki H."/>
            <person name="Ichikawa N."/>
            <person name="Hosoyama A."/>
            <person name="Takahashi-Nakaguchi A."/>
            <person name="Matsuzawa T."/>
            <person name="Suzuki K."/>
            <person name="Fujita N."/>
            <person name="Gonoi T."/>
        </authorList>
    </citation>
    <scope>NUCLEOTIDE SEQUENCE [LARGE SCALE GENOMIC DNA]</scope>
    <source>
        <strain evidence="3 4">NBRC 15531</strain>
    </source>
</reference>
<dbReference type="GeneID" id="91514787"/>
<evidence type="ECO:0000313" key="3">
    <source>
        <dbReference type="EMBL" id="GAD84626.1"/>
    </source>
</evidence>